<proteinExistence type="predicted"/>
<dbReference type="GO" id="GO:0016567">
    <property type="term" value="P:protein ubiquitination"/>
    <property type="evidence" value="ECO:0007669"/>
    <property type="project" value="TreeGrafter"/>
</dbReference>
<evidence type="ECO:0000313" key="8">
    <source>
        <dbReference type="EMBL" id="PON40216.1"/>
    </source>
</evidence>
<keyword evidence="4 6" id="KW-0863">Zinc-finger</keyword>
<dbReference type="AlphaFoldDB" id="A0A2P5AUJ4"/>
<dbReference type="Gene3D" id="3.30.40.10">
    <property type="entry name" value="Zinc/RING finger domain, C3HC4 (zinc finger)"/>
    <property type="match status" value="1"/>
</dbReference>
<evidence type="ECO:0000256" key="1">
    <source>
        <dbReference type="ARBA" id="ARBA00000900"/>
    </source>
</evidence>
<evidence type="ECO:0000313" key="9">
    <source>
        <dbReference type="Proteomes" id="UP000237105"/>
    </source>
</evidence>
<evidence type="ECO:0000259" key="7">
    <source>
        <dbReference type="PROSITE" id="PS50089"/>
    </source>
</evidence>
<comment type="catalytic activity">
    <reaction evidence="1">
        <text>S-ubiquitinyl-[E2 ubiquitin-conjugating enzyme]-L-cysteine + [acceptor protein]-L-lysine = [E2 ubiquitin-conjugating enzyme]-L-cysteine + N(6)-ubiquitinyl-[acceptor protein]-L-lysine.</text>
        <dbReference type="EC" id="2.3.2.27"/>
    </reaction>
</comment>
<dbReference type="PANTHER" id="PTHR15710:SF196">
    <property type="entry name" value="F6A14.12 PROTEIN-RELATED"/>
    <property type="match status" value="1"/>
</dbReference>
<dbReference type="PROSITE" id="PS50089">
    <property type="entry name" value="ZF_RING_2"/>
    <property type="match status" value="1"/>
</dbReference>
<protein>
    <recommendedName>
        <fullName evidence="2">RING-type E3 ubiquitin transferase</fullName>
        <ecNumber evidence="2">2.3.2.27</ecNumber>
    </recommendedName>
</protein>
<dbReference type="InterPro" id="IPR013083">
    <property type="entry name" value="Znf_RING/FYVE/PHD"/>
</dbReference>
<evidence type="ECO:0000256" key="3">
    <source>
        <dbReference type="ARBA" id="ARBA00022723"/>
    </source>
</evidence>
<evidence type="ECO:0000256" key="5">
    <source>
        <dbReference type="ARBA" id="ARBA00022833"/>
    </source>
</evidence>
<sequence length="245" mass="28551">MEYYITAVKADVVDHDHHDEDVEFSFSVMPLWSLMEDIPFTLLKVQIQFYYDQLHHRLISEQKQEVQRKHRRSSCRLYLTMLKLVDLSFPLLSRELSKLGVEQERHNEIVKGIVKWAQSAEGQIKETDEPHKVQLLHVQVNLAKQVNVREYCLQCRNQTARKAVLKRFLVQTAKAEARVPTDNGRNATREGSESTTSCPVCFEEFGASTSHPVLTPCSHIFHEKCILKWMLKNPSCPLCRFQMRI</sequence>
<accession>A0A2P5AUJ4</accession>
<dbReference type="OrthoDB" id="1153784at2759"/>
<keyword evidence="9" id="KW-1185">Reference proteome</keyword>
<evidence type="ECO:0000256" key="4">
    <source>
        <dbReference type="ARBA" id="ARBA00022771"/>
    </source>
</evidence>
<feature type="domain" description="RING-type" evidence="7">
    <location>
        <begin position="198"/>
        <end position="240"/>
    </location>
</feature>
<gene>
    <name evidence="8" type="ORF">PanWU01x14_299080</name>
</gene>
<evidence type="ECO:0000256" key="6">
    <source>
        <dbReference type="PROSITE-ProRule" id="PRU00175"/>
    </source>
</evidence>
<dbReference type="GO" id="GO:0008270">
    <property type="term" value="F:zinc ion binding"/>
    <property type="evidence" value="ECO:0007669"/>
    <property type="project" value="UniProtKB-KW"/>
</dbReference>
<dbReference type="Pfam" id="PF13639">
    <property type="entry name" value="zf-RING_2"/>
    <property type="match status" value="1"/>
</dbReference>
<dbReference type="SUPFAM" id="SSF57850">
    <property type="entry name" value="RING/U-box"/>
    <property type="match status" value="1"/>
</dbReference>
<dbReference type="Proteomes" id="UP000237105">
    <property type="component" value="Unassembled WGS sequence"/>
</dbReference>
<dbReference type="EC" id="2.3.2.27" evidence="2"/>
<evidence type="ECO:0000256" key="2">
    <source>
        <dbReference type="ARBA" id="ARBA00012483"/>
    </source>
</evidence>
<dbReference type="PANTHER" id="PTHR15710">
    <property type="entry name" value="E3 UBIQUITIN-PROTEIN LIGASE PRAJA"/>
    <property type="match status" value="1"/>
</dbReference>
<comment type="caution">
    <text evidence="8">The sequence shown here is derived from an EMBL/GenBank/DDBJ whole genome shotgun (WGS) entry which is preliminary data.</text>
</comment>
<dbReference type="EMBL" id="JXTB01000444">
    <property type="protein sequence ID" value="PON40216.1"/>
    <property type="molecule type" value="Genomic_DNA"/>
</dbReference>
<organism evidence="8 9">
    <name type="scientific">Parasponia andersonii</name>
    <name type="common">Sponia andersonii</name>
    <dbReference type="NCBI Taxonomy" id="3476"/>
    <lineage>
        <taxon>Eukaryota</taxon>
        <taxon>Viridiplantae</taxon>
        <taxon>Streptophyta</taxon>
        <taxon>Embryophyta</taxon>
        <taxon>Tracheophyta</taxon>
        <taxon>Spermatophyta</taxon>
        <taxon>Magnoliopsida</taxon>
        <taxon>eudicotyledons</taxon>
        <taxon>Gunneridae</taxon>
        <taxon>Pentapetalae</taxon>
        <taxon>rosids</taxon>
        <taxon>fabids</taxon>
        <taxon>Rosales</taxon>
        <taxon>Cannabaceae</taxon>
        <taxon>Parasponia</taxon>
    </lineage>
</organism>
<keyword evidence="3" id="KW-0479">Metal-binding</keyword>
<dbReference type="GO" id="GO:0005737">
    <property type="term" value="C:cytoplasm"/>
    <property type="evidence" value="ECO:0007669"/>
    <property type="project" value="TreeGrafter"/>
</dbReference>
<keyword evidence="5" id="KW-0862">Zinc</keyword>
<name>A0A2P5AUJ4_PARAD</name>
<dbReference type="GO" id="GO:0061630">
    <property type="term" value="F:ubiquitin protein ligase activity"/>
    <property type="evidence" value="ECO:0007669"/>
    <property type="project" value="UniProtKB-EC"/>
</dbReference>
<reference evidence="9" key="1">
    <citation type="submission" date="2016-06" db="EMBL/GenBank/DDBJ databases">
        <title>Parallel loss of symbiosis genes in relatives of nitrogen-fixing non-legume Parasponia.</title>
        <authorList>
            <person name="Van Velzen R."/>
            <person name="Holmer R."/>
            <person name="Bu F."/>
            <person name="Rutten L."/>
            <person name="Van Zeijl A."/>
            <person name="Liu W."/>
            <person name="Santuari L."/>
            <person name="Cao Q."/>
            <person name="Sharma T."/>
            <person name="Shen D."/>
            <person name="Roswanjaya Y."/>
            <person name="Wardhani T."/>
            <person name="Kalhor M.S."/>
            <person name="Jansen J."/>
            <person name="Van den Hoogen J."/>
            <person name="Gungor B."/>
            <person name="Hartog M."/>
            <person name="Hontelez J."/>
            <person name="Verver J."/>
            <person name="Yang W.-C."/>
            <person name="Schijlen E."/>
            <person name="Repin R."/>
            <person name="Schilthuizen M."/>
            <person name="Schranz E."/>
            <person name="Heidstra R."/>
            <person name="Miyata K."/>
            <person name="Fedorova E."/>
            <person name="Kohlen W."/>
            <person name="Bisseling T."/>
            <person name="Smit S."/>
            <person name="Geurts R."/>
        </authorList>
    </citation>
    <scope>NUCLEOTIDE SEQUENCE [LARGE SCALE GENOMIC DNA]</scope>
    <source>
        <strain evidence="9">cv. WU1-14</strain>
    </source>
</reference>
<dbReference type="SMART" id="SM00184">
    <property type="entry name" value="RING"/>
    <property type="match status" value="1"/>
</dbReference>
<dbReference type="InterPro" id="IPR001841">
    <property type="entry name" value="Znf_RING"/>
</dbReference>